<accession>A0ACC3AMY6</accession>
<keyword evidence="2" id="KW-1185">Reference proteome</keyword>
<protein>
    <submittedName>
        <fullName evidence="1">Uncharacterized protein</fullName>
    </submittedName>
</protein>
<sequence length="56" mass="6001">MSAVTNLTIHSQTASPDGSPVWGVIYPTFDGGVLDLVRSSWRKLGGNRFLDGLVPN</sequence>
<reference evidence="1 2" key="1">
    <citation type="journal article" date="2023" name="ACS Omega">
        <title>Identification of the Neoaspergillic Acid Biosynthesis Gene Cluster by Establishing an In Vitro CRISPR-Ribonucleoprotein Genetic System in Aspergillus melleus.</title>
        <authorList>
            <person name="Yuan B."/>
            <person name="Grau M.F."/>
            <person name="Murata R.M."/>
            <person name="Torok T."/>
            <person name="Venkateswaran K."/>
            <person name="Stajich J.E."/>
            <person name="Wang C.C.C."/>
        </authorList>
    </citation>
    <scope>NUCLEOTIDE SEQUENCE [LARGE SCALE GENOMIC DNA]</scope>
    <source>
        <strain evidence="1 2">IMV 1140</strain>
    </source>
</reference>
<organism evidence="1 2">
    <name type="scientific">Aspergillus melleus</name>
    <dbReference type="NCBI Taxonomy" id="138277"/>
    <lineage>
        <taxon>Eukaryota</taxon>
        <taxon>Fungi</taxon>
        <taxon>Dikarya</taxon>
        <taxon>Ascomycota</taxon>
        <taxon>Pezizomycotina</taxon>
        <taxon>Eurotiomycetes</taxon>
        <taxon>Eurotiomycetidae</taxon>
        <taxon>Eurotiales</taxon>
        <taxon>Aspergillaceae</taxon>
        <taxon>Aspergillus</taxon>
        <taxon>Aspergillus subgen. Circumdati</taxon>
    </lineage>
</organism>
<evidence type="ECO:0000313" key="1">
    <source>
        <dbReference type="EMBL" id="KAK1138936.1"/>
    </source>
</evidence>
<proteinExistence type="predicted"/>
<name>A0ACC3AMY6_9EURO</name>
<comment type="caution">
    <text evidence="1">The sequence shown here is derived from an EMBL/GenBank/DDBJ whole genome shotgun (WGS) entry which is preliminary data.</text>
</comment>
<gene>
    <name evidence="1" type="ORF">N8T08_001676</name>
</gene>
<evidence type="ECO:0000313" key="2">
    <source>
        <dbReference type="Proteomes" id="UP001177260"/>
    </source>
</evidence>
<dbReference type="Proteomes" id="UP001177260">
    <property type="component" value="Unassembled WGS sequence"/>
</dbReference>
<dbReference type="EMBL" id="JAOPJF010000123">
    <property type="protein sequence ID" value="KAK1138936.1"/>
    <property type="molecule type" value="Genomic_DNA"/>
</dbReference>